<organism evidence="1 2">
    <name type="scientific">Sphaerodactylus townsendi</name>
    <dbReference type="NCBI Taxonomy" id="933632"/>
    <lineage>
        <taxon>Eukaryota</taxon>
        <taxon>Metazoa</taxon>
        <taxon>Chordata</taxon>
        <taxon>Craniata</taxon>
        <taxon>Vertebrata</taxon>
        <taxon>Euteleostomi</taxon>
        <taxon>Lepidosauria</taxon>
        <taxon>Squamata</taxon>
        <taxon>Bifurcata</taxon>
        <taxon>Gekkota</taxon>
        <taxon>Sphaerodactylidae</taxon>
        <taxon>Sphaerodactylus</taxon>
    </lineage>
</organism>
<dbReference type="Proteomes" id="UP000827872">
    <property type="component" value="Linkage Group LG16"/>
</dbReference>
<sequence>MKELLPFLSLFLQIQGPRIGTGASELDPNGKHVCRSDSHTQVLTCCPGWKQEGRECPVALCEGAVACQEDEVCVRPGLCRCKPGFFGANCNTRCPDEYWGPDCKESCLCYPYGKCDPASGECTCHPGHWGPLCQFACQCGPNGHCNPLTGACRCKQGWWAPDCKRQCQCNLGGSRCDPATGRCLCDPGWWGRKCSSTCHCNRSPCAQESGRCECRAGTWGATCQHQCQCLHGTCSPQDGQCICDAGYQGHRCTDPCPAGTFGPQCRYRCGHCKQKQPCSPVDGFCLACDAGWNGTHCSQPCPRGLYGENCAQLCPRCYQGETCHPQTGECRSCEPGLRGARCDLPCPPGLFGKGCLFVCPSCFNGSCDPVSGTCVCQAGYWGISCNETCSEGLYGSNCSETCQCSGNPCHPSSGECRWGGKSQELLLAGILAPLVVVVLLVCVCCCFCCQSAPVATRDRVPAPDGAPVFQVKHHMQGALANFHSTFPCFSLRDYKLPRVTVSHHDAEIPFTPSFLESPSAAWPVDSSFSDMDTDEDYVPACHLPPSKAPDPEPQPGLLPEASALNLEPFAIPRTSSIAKAKRPSVSFAEGTCFGPQSPRGSTEAIHFAQKPKVAQGFSQVALFHQPALGREEDDSPESCYENLEAGSWVEDGHQPSPRSTTGGHRKRTSGSRSVAQRVEALEAALSAQGKEPSITTIYVTVGKGEGPSQAPEKQPGSLQREGPKLGRSVEGLQLPPKKNPDSDKGARGQPSQGKPDLESTSTKAEAQGLLGCLPTPPCKEAEQNQCHSQSHSRPEMETGGDTSKVESQEPKYENVSGLVQRPVAT</sequence>
<name>A0ACB8ECY3_9SAUR</name>
<evidence type="ECO:0000313" key="2">
    <source>
        <dbReference type="Proteomes" id="UP000827872"/>
    </source>
</evidence>
<proteinExistence type="predicted"/>
<accession>A0ACB8ECY3</accession>
<protein>
    <submittedName>
        <fullName evidence="1">Uncharacterized protein</fullName>
    </submittedName>
</protein>
<comment type="caution">
    <text evidence="1">The sequence shown here is derived from an EMBL/GenBank/DDBJ whole genome shotgun (WGS) entry which is preliminary data.</text>
</comment>
<keyword evidence="2" id="KW-1185">Reference proteome</keyword>
<dbReference type="EMBL" id="CM037629">
    <property type="protein sequence ID" value="KAH7990332.1"/>
    <property type="molecule type" value="Genomic_DNA"/>
</dbReference>
<gene>
    <name evidence="1" type="ORF">K3G42_005461</name>
</gene>
<reference evidence="1" key="1">
    <citation type="submission" date="2021-08" db="EMBL/GenBank/DDBJ databases">
        <title>The first chromosome-level gecko genome reveals the dynamic sex chromosomes of Neotropical dwarf geckos (Sphaerodactylidae: Sphaerodactylus).</title>
        <authorList>
            <person name="Pinto B.J."/>
            <person name="Keating S.E."/>
            <person name="Gamble T."/>
        </authorList>
    </citation>
    <scope>NUCLEOTIDE SEQUENCE</scope>
    <source>
        <strain evidence="1">TG3544</strain>
    </source>
</reference>
<evidence type="ECO:0000313" key="1">
    <source>
        <dbReference type="EMBL" id="KAH7990332.1"/>
    </source>
</evidence>